<keyword evidence="3" id="KW-0576">Peroxisome</keyword>
<comment type="subcellular location">
    <subcellularLocation>
        <location evidence="4">Peroxisome membrane</location>
    </subcellularLocation>
</comment>
<dbReference type="EMBL" id="JBBBZM010000042">
    <property type="protein sequence ID" value="KAL0636898.1"/>
    <property type="molecule type" value="Genomic_DNA"/>
</dbReference>
<dbReference type="InterPro" id="IPR008733">
    <property type="entry name" value="PEX11"/>
</dbReference>
<accession>A0ABR3GLV1</accession>
<reference evidence="6 7" key="1">
    <citation type="submission" date="2024-02" db="EMBL/GenBank/DDBJ databases">
        <title>Discinaceae phylogenomics.</title>
        <authorList>
            <person name="Dirks A.C."/>
            <person name="James T.Y."/>
        </authorList>
    </citation>
    <scope>NUCLEOTIDE SEQUENCE [LARGE SCALE GENOMIC DNA]</scope>
    <source>
        <strain evidence="6 7">ACD0624</strain>
    </source>
</reference>
<evidence type="ECO:0000256" key="4">
    <source>
        <dbReference type="ARBA" id="ARBA00046271"/>
    </source>
</evidence>
<sequence>MKTPPTPDSPALLYLLALCGPGEHSGSDCDSDCDGDCDSGGGGGGNDSNSDSDCGHPEYSEDPFYKTYHEYFGSMDGLNKINPFSASGGGKNGKSIQDMNIDEIIRELRRLLPGALTRFHRFMLRAHKLMSTPSGIDKVLMTLSYTLQLVTAQLPATSPLPASCRTLASLISDMRVFNRLWGLLGIYSWGHSLLQHPPRDLTIRRIVAAQVLANAGFQVLENAAYLASHNVVRLGKVGQARLWVWSSRFWMTHVALEFWRLQRVRELRVDGTRRGLIGSSRKEEEGWKRELIANCAYAPLTLHWSVTNGMIGPSAVGALGSVAAVIGLQNAWAATA</sequence>
<name>A0ABR3GLV1_9PEZI</name>
<proteinExistence type="predicted"/>
<organism evidence="6 7">
    <name type="scientific">Discina gigas</name>
    <dbReference type="NCBI Taxonomy" id="1032678"/>
    <lineage>
        <taxon>Eukaryota</taxon>
        <taxon>Fungi</taxon>
        <taxon>Dikarya</taxon>
        <taxon>Ascomycota</taxon>
        <taxon>Pezizomycotina</taxon>
        <taxon>Pezizomycetes</taxon>
        <taxon>Pezizales</taxon>
        <taxon>Discinaceae</taxon>
        <taxon>Discina</taxon>
    </lineage>
</organism>
<feature type="region of interest" description="Disordered" evidence="5">
    <location>
        <begin position="23"/>
        <end position="56"/>
    </location>
</feature>
<gene>
    <name evidence="6" type="ORF">Q9L58_004120</name>
</gene>
<evidence type="ECO:0000256" key="5">
    <source>
        <dbReference type="SAM" id="MobiDB-lite"/>
    </source>
</evidence>
<evidence type="ECO:0000256" key="2">
    <source>
        <dbReference type="ARBA" id="ARBA00023136"/>
    </source>
</evidence>
<dbReference type="Pfam" id="PF05648">
    <property type="entry name" value="PEX11"/>
    <property type="match status" value="1"/>
</dbReference>
<protein>
    <submittedName>
        <fullName evidence="6">Uncharacterized protein</fullName>
    </submittedName>
</protein>
<evidence type="ECO:0000256" key="3">
    <source>
        <dbReference type="ARBA" id="ARBA00023140"/>
    </source>
</evidence>
<dbReference type="PANTHER" id="PTHR12652">
    <property type="entry name" value="PEROXISOMAL BIOGENESIS FACTOR 11"/>
    <property type="match status" value="1"/>
</dbReference>
<dbReference type="PANTHER" id="PTHR12652:SF25">
    <property type="entry name" value="MICROBODY (PEROXISOME) PROLIFERATION PROTEIN PEROXIN 11C (EUROFUNG)"/>
    <property type="match status" value="1"/>
</dbReference>
<keyword evidence="7" id="KW-1185">Reference proteome</keyword>
<keyword evidence="1" id="KW-0962">Peroxisome biogenesis</keyword>
<comment type="caution">
    <text evidence="6">The sequence shown here is derived from an EMBL/GenBank/DDBJ whole genome shotgun (WGS) entry which is preliminary data.</text>
</comment>
<evidence type="ECO:0000256" key="1">
    <source>
        <dbReference type="ARBA" id="ARBA00022593"/>
    </source>
</evidence>
<evidence type="ECO:0000313" key="7">
    <source>
        <dbReference type="Proteomes" id="UP001447188"/>
    </source>
</evidence>
<dbReference type="Proteomes" id="UP001447188">
    <property type="component" value="Unassembled WGS sequence"/>
</dbReference>
<evidence type="ECO:0000313" key="6">
    <source>
        <dbReference type="EMBL" id="KAL0636898.1"/>
    </source>
</evidence>
<keyword evidence="2" id="KW-0472">Membrane</keyword>